<protein>
    <recommendedName>
        <fullName evidence="3">Tail fiber protein</fullName>
    </recommendedName>
</protein>
<proteinExistence type="predicted"/>
<accession>A0A873WCZ6</accession>
<dbReference type="Proteomes" id="UP000663144">
    <property type="component" value="Segment"/>
</dbReference>
<sequence length="189" mass="20451">MSEIKVNTLRGLGVSNTGPAISLNSTGTFSFDSGTLFVDSTNNRVGINITNPAYTIDVNGAINVTGQTRISTVNENIEYRSSGQSGNQDYNFNTAGIFYHPSVNGDITARFTNVPTDQNRAYGFCIIFNQGGSARRVNTTIQINGTNYTTRWLGGQSPTITANRPEVFNFSIVNNNGSWLVLGQLSSFN</sequence>
<name>A0A873WCZ6_9CAUD</name>
<evidence type="ECO:0000313" key="1">
    <source>
        <dbReference type="EMBL" id="QPB07913.1"/>
    </source>
</evidence>
<evidence type="ECO:0000313" key="2">
    <source>
        <dbReference type="Proteomes" id="UP000663144"/>
    </source>
</evidence>
<dbReference type="KEGG" id="vg:77946609"/>
<dbReference type="RefSeq" id="YP_010670404.1">
    <property type="nucleotide sequence ID" value="NC_070964.1"/>
</dbReference>
<evidence type="ECO:0008006" key="3">
    <source>
        <dbReference type="Google" id="ProtNLM"/>
    </source>
</evidence>
<reference evidence="1" key="1">
    <citation type="submission" date="2020-10" db="EMBL/GenBank/DDBJ databases">
        <title>The Isolation and Genome Sequence of a Novel Cyanophage S-H38 from the Yellow Sea, China.</title>
        <authorList>
            <person name="Jiang T."/>
        </authorList>
    </citation>
    <scope>NUCLEOTIDE SEQUENCE</scope>
</reference>
<keyword evidence="2" id="KW-1185">Reference proteome</keyword>
<dbReference type="EMBL" id="MW117965">
    <property type="protein sequence ID" value="QPB07913.1"/>
    <property type="molecule type" value="Genomic_DNA"/>
</dbReference>
<dbReference type="GeneID" id="77946609"/>
<organism evidence="1 2">
    <name type="scientific">Synechococcus phage S-H38</name>
    <dbReference type="NCBI Taxonomy" id="2783673"/>
    <lineage>
        <taxon>Viruses</taxon>
        <taxon>Duplodnaviria</taxon>
        <taxon>Heunggongvirae</taxon>
        <taxon>Uroviricota</taxon>
        <taxon>Caudoviricetes</taxon>
        <taxon>Pantevenvirales</taxon>
        <taxon>Kyanoviridae</taxon>
        <taxon>Yellowseavirus</taxon>
        <taxon>Yellowseavirus thirtyeight</taxon>
    </lineage>
</organism>